<proteinExistence type="predicted"/>
<dbReference type="Gene3D" id="3.40.960.10">
    <property type="entry name" value="VSR Endonuclease"/>
    <property type="match status" value="1"/>
</dbReference>
<reference evidence="2 3" key="1">
    <citation type="submission" date="2015-12" db="EMBL/GenBank/DDBJ databases">
        <authorList>
            <person name="Shamseldin A."/>
            <person name="Moawad H."/>
            <person name="Abd El-Rahim W.M."/>
            <person name="Sadowsky M.J."/>
        </authorList>
    </citation>
    <scope>NUCLEOTIDE SEQUENCE [LARGE SCALE GENOMIC DNA]</scope>
    <source>
        <strain evidence="2 3">Ar51</strain>
    </source>
</reference>
<dbReference type="InterPro" id="IPR011335">
    <property type="entry name" value="Restrct_endonuc-II-like"/>
</dbReference>
<evidence type="ECO:0000313" key="2">
    <source>
        <dbReference type="EMBL" id="ALV40470.1"/>
    </source>
</evidence>
<organism evidence="2">
    <name type="scientific">Pseudarthrobacter sulfonivorans</name>
    <dbReference type="NCBI Taxonomy" id="121292"/>
    <lineage>
        <taxon>Bacteria</taxon>
        <taxon>Bacillati</taxon>
        <taxon>Actinomycetota</taxon>
        <taxon>Actinomycetes</taxon>
        <taxon>Micrococcales</taxon>
        <taxon>Micrococcaceae</taxon>
        <taxon>Pseudarthrobacter</taxon>
    </lineage>
</organism>
<dbReference type="Proteomes" id="UP000065151">
    <property type="component" value="Chromosome"/>
</dbReference>
<dbReference type="RefSeq" id="WP_058929646.1">
    <property type="nucleotide sequence ID" value="NZ_CP013747.1"/>
</dbReference>
<sequence>MGLAPLPGELLTGSFTSATAEAFGVSRKRQRQPDVVIPSRGVRIPLESSAGAAANLRAYTALDETSVLTHHSGGRIWELGLPPWLQEDWRIHVAREREGSRPRRQNVVGHRMTFKPGEVVMHDGVRVTSPARTWLDLANLLTVDELIAVGDSVVASHGTDFPRPKEPLATMHDLHRMIAAHPGMRGMKTARLAIDEIRVGADSPQETKMRLALARTGLGEPALNHVIRNGWGQPAVWPDAAYIQHRLALQYDGSHHSDARQVRLDNKRRTVTERLGWTEVRVFKEDLEGDKPFVLELVKAALQSRHRAGDVQNRSRGRGHARTDT</sequence>
<accession>A0A0U3GMN2</accession>
<dbReference type="AlphaFoldDB" id="A0A0U3GMN2"/>
<dbReference type="SUPFAM" id="SSF52980">
    <property type="entry name" value="Restriction endonuclease-like"/>
    <property type="match status" value="1"/>
</dbReference>
<gene>
    <name evidence="2" type="ORF">AU252_04205</name>
</gene>
<protein>
    <recommendedName>
        <fullName evidence="4">DUF559 domain-containing protein</fullName>
    </recommendedName>
</protein>
<name>A0A0U3GMN2_9MICC</name>
<dbReference type="KEGG" id="psul:AU252_04205"/>
<dbReference type="EMBL" id="CP013747">
    <property type="protein sequence ID" value="ALV40470.1"/>
    <property type="molecule type" value="Genomic_DNA"/>
</dbReference>
<evidence type="ECO:0008006" key="4">
    <source>
        <dbReference type="Google" id="ProtNLM"/>
    </source>
</evidence>
<feature type="compositionally biased region" description="Basic residues" evidence="1">
    <location>
        <begin position="315"/>
        <end position="325"/>
    </location>
</feature>
<feature type="region of interest" description="Disordered" evidence="1">
    <location>
        <begin position="306"/>
        <end position="325"/>
    </location>
</feature>
<evidence type="ECO:0000256" key="1">
    <source>
        <dbReference type="SAM" id="MobiDB-lite"/>
    </source>
</evidence>
<dbReference type="STRING" id="121292.AU252_04205"/>
<evidence type="ECO:0000313" key="3">
    <source>
        <dbReference type="Proteomes" id="UP000065151"/>
    </source>
</evidence>